<name>A0A9X6S633_9LACO</name>
<protein>
    <submittedName>
        <fullName evidence="1">Uncharacterized protein</fullName>
    </submittedName>
</protein>
<dbReference type="RefSeq" id="WP_086200837.1">
    <property type="nucleotide sequence ID" value="NZ_CP123973.1"/>
</dbReference>
<sequence>MVDEKVRKTLDKLDKNGVVYLEYLGYSTNEEDEEQSEKYQDEYETLLEAVVSKMEKDLDKSWSEIWLTLDYFGTDNNGKGWYVKLRDDNNDYYFGLTDVLTSTDYVKNIELD</sequence>
<dbReference type="Proteomes" id="UP001231316">
    <property type="component" value="Plasmid unnamed2"/>
</dbReference>
<gene>
    <name evidence="1" type="ORF">A8C52_04595</name>
    <name evidence="2" type="ORF">QFE45_11305</name>
</gene>
<organism evidence="1 3">
    <name type="scientific">Ligilactobacillus salivarius</name>
    <dbReference type="NCBI Taxonomy" id="1624"/>
    <lineage>
        <taxon>Bacteria</taxon>
        <taxon>Bacillati</taxon>
        <taxon>Bacillota</taxon>
        <taxon>Bacilli</taxon>
        <taxon>Lactobacillales</taxon>
        <taxon>Lactobacillaceae</taxon>
        <taxon>Ligilactobacillus</taxon>
    </lineage>
</organism>
<proteinExistence type="predicted"/>
<reference evidence="2" key="2">
    <citation type="submission" date="2023-04" db="EMBL/GenBank/DDBJ databases">
        <title>Four porcine-derived lactic acid bacteria strains analyses and their evaluation as potential probiotics based on genomics.</title>
        <authorList>
            <person name="Niu D."/>
        </authorList>
    </citation>
    <scope>NUCLEOTIDE SEQUENCE</scope>
    <source>
        <strain evidence="2">ZSA5</strain>
        <plasmid evidence="2">unnamed2</plasmid>
    </source>
</reference>
<evidence type="ECO:0000313" key="2">
    <source>
        <dbReference type="EMBL" id="WII29843.1"/>
    </source>
</evidence>
<geneLocation type="plasmid" evidence="2 4">
    <name>unnamed2</name>
</geneLocation>
<reference evidence="1 3" key="1">
    <citation type="submission" date="2016-05" db="EMBL/GenBank/DDBJ databases">
        <authorList>
            <person name="Lee J.-Y."/>
            <person name="Kim E.B."/>
            <person name="Choi Y.-J."/>
        </authorList>
    </citation>
    <scope>NUCLEOTIDE SEQUENCE [LARGE SCALE GENOMIC DNA]</scope>
    <source>
        <strain evidence="1 3">KLA006</strain>
    </source>
</reference>
<dbReference type="AlphaFoldDB" id="A0A9X6S633"/>
<dbReference type="EMBL" id="LXZO01000044">
    <property type="protein sequence ID" value="PAY49225.1"/>
    <property type="molecule type" value="Genomic_DNA"/>
</dbReference>
<dbReference type="EMBL" id="CP123973">
    <property type="protein sequence ID" value="WII29843.1"/>
    <property type="molecule type" value="Genomic_DNA"/>
</dbReference>
<accession>A0A9X6S633</accession>
<evidence type="ECO:0000313" key="3">
    <source>
        <dbReference type="Proteomes" id="UP000218139"/>
    </source>
</evidence>
<evidence type="ECO:0000313" key="1">
    <source>
        <dbReference type="EMBL" id="PAY49225.1"/>
    </source>
</evidence>
<dbReference type="Proteomes" id="UP000218139">
    <property type="component" value="Unassembled WGS sequence"/>
</dbReference>
<evidence type="ECO:0000313" key="4">
    <source>
        <dbReference type="Proteomes" id="UP001231316"/>
    </source>
</evidence>
<keyword evidence="2" id="KW-0614">Plasmid</keyword>